<comment type="caution">
    <text evidence="1">The sequence shown here is derived from an EMBL/GenBank/DDBJ whole genome shotgun (WGS) entry which is preliminary data.</text>
</comment>
<evidence type="ECO:0000313" key="1">
    <source>
        <dbReference type="EMBL" id="KAG5572997.1"/>
    </source>
</evidence>
<gene>
    <name evidence="1" type="ORF">H5410_062763</name>
</gene>
<name>A0A9J5WBV0_SOLCO</name>
<evidence type="ECO:0000313" key="2">
    <source>
        <dbReference type="Proteomes" id="UP000824120"/>
    </source>
</evidence>
<accession>A0A9J5WBV0</accession>
<organism evidence="1 2">
    <name type="scientific">Solanum commersonii</name>
    <name type="common">Commerson's wild potato</name>
    <name type="synonym">Commerson's nightshade</name>
    <dbReference type="NCBI Taxonomy" id="4109"/>
    <lineage>
        <taxon>Eukaryota</taxon>
        <taxon>Viridiplantae</taxon>
        <taxon>Streptophyta</taxon>
        <taxon>Embryophyta</taxon>
        <taxon>Tracheophyta</taxon>
        <taxon>Spermatophyta</taxon>
        <taxon>Magnoliopsida</taxon>
        <taxon>eudicotyledons</taxon>
        <taxon>Gunneridae</taxon>
        <taxon>Pentapetalae</taxon>
        <taxon>asterids</taxon>
        <taxon>lamiids</taxon>
        <taxon>Solanales</taxon>
        <taxon>Solanaceae</taxon>
        <taxon>Solanoideae</taxon>
        <taxon>Solaneae</taxon>
        <taxon>Solanum</taxon>
    </lineage>
</organism>
<protein>
    <submittedName>
        <fullName evidence="1">Uncharacterized protein</fullName>
    </submittedName>
</protein>
<keyword evidence="2" id="KW-1185">Reference proteome</keyword>
<reference evidence="1 2" key="1">
    <citation type="submission" date="2020-09" db="EMBL/GenBank/DDBJ databases">
        <title>De no assembly of potato wild relative species, Solanum commersonii.</title>
        <authorList>
            <person name="Cho K."/>
        </authorList>
    </citation>
    <scope>NUCLEOTIDE SEQUENCE [LARGE SCALE GENOMIC DNA]</scope>
    <source>
        <strain evidence="1">LZ3.2</strain>
        <tissue evidence="1">Leaf</tissue>
    </source>
</reference>
<dbReference type="EMBL" id="JACXVP010000012">
    <property type="protein sequence ID" value="KAG5572997.1"/>
    <property type="molecule type" value="Genomic_DNA"/>
</dbReference>
<dbReference type="Proteomes" id="UP000824120">
    <property type="component" value="Chromosome 12"/>
</dbReference>
<sequence length="83" mass="9749">MAMVQNLEGMWDTLWSVALEVNKINALRRRLSIRVQHLAFNLVNGEDNCSSDVRNLRWVRSTAKFLADDSSFLNRFFYPFCCF</sequence>
<dbReference type="AlphaFoldDB" id="A0A9J5WBV0"/>
<proteinExistence type="predicted"/>